<keyword evidence="2" id="KW-0732">Signal</keyword>
<dbReference type="PROSITE" id="PS51257">
    <property type="entry name" value="PROKAR_LIPOPROTEIN"/>
    <property type="match status" value="1"/>
</dbReference>
<protein>
    <submittedName>
        <fullName evidence="3">Uncharacterized protein</fullName>
    </submittedName>
</protein>
<evidence type="ECO:0000313" key="4">
    <source>
        <dbReference type="Proteomes" id="UP000679307"/>
    </source>
</evidence>
<name>A0ABX8EIX5_9ACTN</name>
<feature type="region of interest" description="Disordered" evidence="1">
    <location>
        <begin position="20"/>
        <end position="66"/>
    </location>
</feature>
<evidence type="ECO:0000256" key="1">
    <source>
        <dbReference type="SAM" id="MobiDB-lite"/>
    </source>
</evidence>
<feature type="signal peptide" evidence="2">
    <location>
        <begin position="1"/>
        <end position="25"/>
    </location>
</feature>
<dbReference type="EMBL" id="CP075371">
    <property type="protein sequence ID" value="QVT79855.1"/>
    <property type="molecule type" value="Genomic_DNA"/>
</dbReference>
<feature type="chain" id="PRO_5046798590" evidence="2">
    <location>
        <begin position="26"/>
        <end position="187"/>
    </location>
</feature>
<reference evidence="3 4" key="1">
    <citation type="submission" date="2021-05" db="EMBL/GenBank/DDBJ databases">
        <title>Complete genome of Nocardioides aquaticus KCTC 9944T isolated from meromictic and hypersaline Ekho Lake, Antarctica.</title>
        <authorList>
            <person name="Hwang K."/>
            <person name="Kim K.M."/>
            <person name="Choe H."/>
        </authorList>
    </citation>
    <scope>NUCLEOTIDE SEQUENCE [LARGE SCALE GENOMIC DNA]</scope>
    <source>
        <strain evidence="3 4">KCTC 9944</strain>
    </source>
</reference>
<proteinExistence type="predicted"/>
<feature type="compositionally biased region" description="Low complexity" evidence="1">
    <location>
        <begin position="31"/>
        <end position="64"/>
    </location>
</feature>
<dbReference type="Proteomes" id="UP000679307">
    <property type="component" value="Chromosome"/>
</dbReference>
<accession>A0ABX8EIX5</accession>
<feature type="region of interest" description="Disordered" evidence="1">
    <location>
        <begin position="162"/>
        <end position="187"/>
    </location>
</feature>
<organism evidence="3 4">
    <name type="scientific">Nocardioides aquaticus</name>
    <dbReference type="NCBI Taxonomy" id="160826"/>
    <lineage>
        <taxon>Bacteria</taxon>
        <taxon>Bacillati</taxon>
        <taxon>Actinomycetota</taxon>
        <taxon>Actinomycetes</taxon>
        <taxon>Propionibacteriales</taxon>
        <taxon>Nocardioidaceae</taxon>
        <taxon>Nocardioides</taxon>
    </lineage>
</organism>
<evidence type="ECO:0000313" key="3">
    <source>
        <dbReference type="EMBL" id="QVT79855.1"/>
    </source>
</evidence>
<sequence>MRRTKMMMVGSALALSLALSGCGGGDEGSEEPAPSESASASESAETPSESPSESEEAAQAGGSSDYCQQLESANKQFTALATGDLSQFDAAITTLQELGDSAPQEISGAWQQVLAPLNQLETALQKAGLTFDDLDGLSRGELPQGVDPQSLQQLATEVQGLNSAGSADAQAEITEQASTECGVELGQ</sequence>
<gene>
    <name evidence="3" type="ORF">ENKNEFLB_02245</name>
</gene>
<evidence type="ECO:0000256" key="2">
    <source>
        <dbReference type="SAM" id="SignalP"/>
    </source>
</evidence>
<dbReference type="RefSeq" id="WP_214055499.1">
    <property type="nucleotide sequence ID" value="NZ_BAAAHS010000095.1"/>
</dbReference>
<keyword evidence="4" id="KW-1185">Reference proteome</keyword>